<dbReference type="GO" id="GO:0008270">
    <property type="term" value="F:zinc ion binding"/>
    <property type="evidence" value="ECO:0007669"/>
    <property type="project" value="UniProtKB-KW"/>
</dbReference>
<keyword evidence="1" id="KW-0479">Metal-binding</keyword>
<comment type="caution">
    <text evidence="4">The sequence shown here is derived from an EMBL/GenBank/DDBJ whole genome shotgun (WGS) entry which is preliminary data.</text>
</comment>
<dbReference type="AlphaFoldDB" id="A0A813EJS8"/>
<feature type="region of interest" description="Disordered" evidence="2">
    <location>
        <begin position="196"/>
        <end position="243"/>
    </location>
</feature>
<reference evidence="4" key="1">
    <citation type="submission" date="2021-02" db="EMBL/GenBank/DDBJ databases">
        <authorList>
            <person name="Dougan E. K."/>
            <person name="Rhodes N."/>
            <person name="Thang M."/>
            <person name="Chan C."/>
        </authorList>
    </citation>
    <scope>NUCLEOTIDE SEQUENCE</scope>
</reference>
<feature type="compositionally biased region" description="Basic residues" evidence="2">
    <location>
        <begin position="94"/>
        <end position="108"/>
    </location>
</feature>
<feature type="region of interest" description="Disordered" evidence="2">
    <location>
        <begin position="87"/>
        <end position="144"/>
    </location>
</feature>
<feature type="compositionally biased region" description="Basic residues" evidence="2">
    <location>
        <begin position="207"/>
        <end position="216"/>
    </location>
</feature>
<accession>A0A813EJS8</accession>
<evidence type="ECO:0000259" key="3">
    <source>
        <dbReference type="PROSITE" id="PS50158"/>
    </source>
</evidence>
<proteinExistence type="predicted"/>
<dbReference type="Gene3D" id="4.10.60.10">
    <property type="entry name" value="Zinc finger, CCHC-type"/>
    <property type="match status" value="1"/>
</dbReference>
<organism evidence="4 5">
    <name type="scientific">Polarella glacialis</name>
    <name type="common">Dinoflagellate</name>
    <dbReference type="NCBI Taxonomy" id="89957"/>
    <lineage>
        <taxon>Eukaryota</taxon>
        <taxon>Sar</taxon>
        <taxon>Alveolata</taxon>
        <taxon>Dinophyceae</taxon>
        <taxon>Suessiales</taxon>
        <taxon>Suessiaceae</taxon>
        <taxon>Polarella</taxon>
    </lineage>
</organism>
<dbReference type="InterPro" id="IPR036875">
    <property type="entry name" value="Znf_CCHC_sf"/>
</dbReference>
<dbReference type="SUPFAM" id="SSF57756">
    <property type="entry name" value="Retrovirus zinc finger-like domains"/>
    <property type="match status" value="1"/>
</dbReference>
<dbReference type="InterPro" id="IPR001878">
    <property type="entry name" value="Znf_CCHC"/>
</dbReference>
<dbReference type="SMART" id="SM00343">
    <property type="entry name" value="ZnF_C2HC"/>
    <property type="match status" value="1"/>
</dbReference>
<name>A0A813EJS8_POLGL</name>
<gene>
    <name evidence="4" type="ORF">PGLA1383_LOCUS17585</name>
</gene>
<sequence>MDDTIRCAIVMSRALPRARDHLRFLPQKMLQNYATLRNAIRLQELRGRSYDQLGHPARATAAVIQYWPGGGSGDGDDDVESLDVSWVTQSSGRKVGRAGPKGKGKGQGKGKSDTAPAPARPAPSTSSTRVPTSTARSTAFPGECHRCGKFGHRAAECRAAAPRPKVLELCNDETALQGHYDARELQAPEAIATIQAVEQQDGVSPKPRLRRRRPGRRASAEPRAESWASSCEGLAETSQWRRP</sequence>
<keyword evidence="1" id="KW-0863">Zinc-finger</keyword>
<evidence type="ECO:0000256" key="1">
    <source>
        <dbReference type="PROSITE-ProRule" id="PRU00047"/>
    </source>
</evidence>
<protein>
    <recommendedName>
        <fullName evidence="3">CCHC-type domain-containing protein</fullName>
    </recommendedName>
</protein>
<evidence type="ECO:0000313" key="5">
    <source>
        <dbReference type="Proteomes" id="UP000654075"/>
    </source>
</evidence>
<dbReference type="EMBL" id="CAJNNV010010900">
    <property type="protein sequence ID" value="CAE8599222.1"/>
    <property type="molecule type" value="Genomic_DNA"/>
</dbReference>
<evidence type="ECO:0000313" key="4">
    <source>
        <dbReference type="EMBL" id="CAE8599222.1"/>
    </source>
</evidence>
<dbReference type="GO" id="GO:0003676">
    <property type="term" value="F:nucleic acid binding"/>
    <property type="evidence" value="ECO:0007669"/>
    <property type="project" value="InterPro"/>
</dbReference>
<dbReference type="Proteomes" id="UP000654075">
    <property type="component" value="Unassembled WGS sequence"/>
</dbReference>
<evidence type="ECO:0000256" key="2">
    <source>
        <dbReference type="SAM" id="MobiDB-lite"/>
    </source>
</evidence>
<feature type="domain" description="CCHC-type" evidence="3">
    <location>
        <begin position="144"/>
        <end position="158"/>
    </location>
</feature>
<feature type="compositionally biased region" description="Low complexity" evidence="2">
    <location>
        <begin position="114"/>
        <end position="139"/>
    </location>
</feature>
<dbReference type="PROSITE" id="PS50158">
    <property type="entry name" value="ZF_CCHC"/>
    <property type="match status" value="1"/>
</dbReference>
<keyword evidence="5" id="KW-1185">Reference proteome</keyword>
<keyword evidence="1" id="KW-0862">Zinc</keyword>